<dbReference type="PRINTS" id="PR00662">
    <property type="entry name" value="G6PISOMERASE"/>
</dbReference>
<evidence type="ECO:0000256" key="3">
    <source>
        <dbReference type="ARBA" id="ARBA00023235"/>
    </source>
</evidence>
<dbReference type="Gene3D" id="3.40.50.10490">
    <property type="entry name" value="Glucose-6-phosphate isomerase like protein, domain 1"/>
    <property type="match status" value="2"/>
</dbReference>
<protein>
    <recommendedName>
        <fullName evidence="4">Glucose-6-phosphate isomerase</fullName>
        <ecNumber evidence="4">5.3.1.9</ecNumber>
    </recommendedName>
</protein>
<dbReference type="HAMAP" id="MF_00473">
    <property type="entry name" value="G6P_isomerase"/>
    <property type="match status" value="1"/>
</dbReference>
<evidence type="ECO:0000256" key="1">
    <source>
        <dbReference type="ARBA" id="ARBA00022432"/>
    </source>
</evidence>
<sequence>MEASPKLLGPLISSFSCTMFTTPTSASATSPPHHKCTDCPQFTALHYAASTFRNDDKLHLKHLLADAFRCQGLMAVHSTNAAFERGFRDDNVQDTDDGFAATPLDSEATTGKTSNNFQRRIILDYSRQQITGSTLELLFDLADRMGLNERMSELRCGYHINYTERKAVLHHLLRMPRYYDWSGKMVGGNARMDEVWDVLTRIRHFSSKVRDGSVRGVTGKCFKNVVCLTSGGMHYGPEAVYESLRADRDAFMATRGRDTTLSFISNVDPVDFDVKTRHFHADETLFIVITKTFDAVETMYNARMARRWLKKNMSKDPRYSADGKIVCDFSDKELVEKHFCAVSADCDQASQFGIQSENIYPMFDWVGERFSVWSAAGMLPLSIHYSFSVMQRMLEGAHDIDEHFFGAPLGGNIPVLLGLLGVWNSTFMGYHARALLPYSNALSKFPAMVQKFDMESNGKRVSAAGIPLLFSAGEIDFGECGINGQYNFYQLLHQGRTIPSDFIGFMESQSSAIDEEYNENQERWDDNDGWDSKLVVNSHDELMSNFFSQPDALALGKTLNDLVQEEVPEELRQHKVFPGNKPSSSILMTKLDAFAIGQLLAIYEHRTVVQGFIWGINSFDQYGTELGRMHAKRVRAQLSASRKRGASVQGFNFSSGNMLEAYLSHGRASR</sequence>
<comment type="caution">
    <text evidence="5">The sequence shown here is derived from an EMBL/GenBank/DDBJ whole genome shotgun (WGS) entry which is preliminary data.</text>
</comment>
<keyword evidence="6" id="KW-1185">Reference proteome</keyword>
<dbReference type="PROSITE" id="PS51463">
    <property type="entry name" value="P_GLUCOSE_ISOMERASE_3"/>
    <property type="match status" value="1"/>
</dbReference>
<dbReference type="InterPro" id="IPR001672">
    <property type="entry name" value="G6P_Isomerase"/>
</dbReference>
<dbReference type="CDD" id="cd05016">
    <property type="entry name" value="SIS_PGI_2"/>
    <property type="match status" value="1"/>
</dbReference>
<dbReference type="GO" id="GO:0006094">
    <property type="term" value="P:gluconeogenesis"/>
    <property type="evidence" value="ECO:0007669"/>
    <property type="project" value="UniProtKB-KW"/>
</dbReference>
<dbReference type="AlphaFoldDB" id="A0ABD3QDQ3"/>
<dbReference type="GO" id="GO:0004347">
    <property type="term" value="F:glucose-6-phosphate isomerase activity"/>
    <property type="evidence" value="ECO:0007669"/>
    <property type="project" value="UniProtKB-EC"/>
</dbReference>
<proteinExistence type="inferred from homology"/>
<evidence type="ECO:0000256" key="4">
    <source>
        <dbReference type="RuleBase" id="RU000612"/>
    </source>
</evidence>
<dbReference type="PROSITE" id="PS51257">
    <property type="entry name" value="PROKAR_LIPOPROTEIN"/>
    <property type="match status" value="1"/>
</dbReference>
<name>A0ABD3QDQ3_9STRA</name>
<dbReference type="Gene3D" id="1.10.1390.10">
    <property type="match status" value="1"/>
</dbReference>
<dbReference type="CDD" id="cd05015">
    <property type="entry name" value="SIS_PGI_1"/>
    <property type="match status" value="1"/>
</dbReference>
<dbReference type="Pfam" id="PF00342">
    <property type="entry name" value="PGI"/>
    <property type="match status" value="1"/>
</dbReference>
<dbReference type="InterPro" id="IPR023096">
    <property type="entry name" value="G6P_Isomerase_C"/>
</dbReference>
<comment type="catalytic activity">
    <reaction evidence="4">
        <text>alpha-D-glucose 6-phosphate = beta-D-fructose 6-phosphate</text>
        <dbReference type="Rhea" id="RHEA:11816"/>
        <dbReference type="ChEBI" id="CHEBI:57634"/>
        <dbReference type="ChEBI" id="CHEBI:58225"/>
        <dbReference type="EC" id="5.3.1.9"/>
    </reaction>
</comment>
<dbReference type="GO" id="GO:0006096">
    <property type="term" value="P:glycolytic process"/>
    <property type="evidence" value="ECO:0007669"/>
    <property type="project" value="UniProtKB-KW"/>
</dbReference>
<evidence type="ECO:0000256" key="2">
    <source>
        <dbReference type="ARBA" id="ARBA00023152"/>
    </source>
</evidence>
<evidence type="ECO:0000313" key="5">
    <source>
        <dbReference type="EMBL" id="KAL3798534.1"/>
    </source>
</evidence>
<organism evidence="5 6">
    <name type="scientific">Cyclotella cryptica</name>
    <dbReference type="NCBI Taxonomy" id="29204"/>
    <lineage>
        <taxon>Eukaryota</taxon>
        <taxon>Sar</taxon>
        <taxon>Stramenopiles</taxon>
        <taxon>Ochrophyta</taxon>
        <taxon>Bacillariophyta</taxon>
        <taxon>Coscinodiscophyceae</taxon>
        <taxon>Thalassiosirophycidae</taxon>
        <taxon>Stephanodiscales</taxon>
        <taxon>Stephanodiscaceae</taxon>
        <taxon>Cyclotella</taxon>
    </lineage>
</organism>
<evidence type="ECO:0000313" key="6">
    <source>
        <dbReference type="Proteomes" id="UP001516023"/>
    </source>
</evidence>
<dbReference type="EMBL" id="JABMIG020000045">
    <property type="protein sequence ID" value="KAL3798534.1"/>
    <property type="molecule type" value="Genomic_DNA"/>
</dbReference>
<dbReference type="InterPro" id="IPR035476">
    <property type="entry name" value="SIS_PGI_1"/>
</dbReference>
<dbReference type="SUPFAM" id="SSF53697">
    <property type="entry name" value="SIS domain"/>
    <property type="match status" value="1"/>
</dbReference>
<dbReference type="NCBIfam" id="NF001211">
    <property type="entry name" value="PRK00179.1"/>
    <property type="match status" value="1"/>
</dbReference>
<gene>
    <name evidence="5" type="ORF">HJC23_011838</name>
</gene>
<dbReference type="InterPro" id="IPR035482">
    <property type="entry name" value="SIS_PGI_2"/>
</dbReference>
<dbReference type="Proteomes" id="UP001516023">
    <property type="component" value="Unassembled WGS sequence"/>
</dbReference>
<dbReference type="PANTHER" id="PTHR11469">
    <property type="entry name" value="GLUCOSE-6-PHOSPHATE ISOMERASE"/>
    <property type="match status" value="1"/>
</dbReference>
<accession>A0ABD3QDQ3</accession>
<keyword evidence="1 4" id="KW-0312">Gluconeogenesis</keyword>
<comment type="similarity">
    <text evidence="4">Belongs to the GPI family.</text>
</comment>
<dbReference type="InterPro" id="IPR046348">
    <property type="entry name" value="SIS_dom_sf"/>
</dbReference>
<dbReference type="EC" id="5.3.1.9" evidence="4"/>
<reference evidence="5 6" key="1">
    <citation type="journal article" date="2020" name="G3 (Bethesda)">
        <title>Improved Reference Genome for Cyclotella cryptica CCMP332, a Model for Cell Wall Morphogenesis, Salinity Adaptation, and Lipid Production in Diatoms (Bacillariophyta).</title>
        <authorList>
            <person name="Roberts W.R."/>
            <person name="Downey K.M."/>
            <person name="Ruck E.C."/>
            <person name="Traller J.C."/>
            <person name="Alverson A.J."/>
        </authorList>
    </citation>
    <scope>NUCLEOTIDE SEQUENCE [LARGE SCALE GENOMIC DNA]</scope>
    <source>
        <strain evidence="5 6">CCMP332</strain>
    </source>
</reference>
<dbReference type="PANTHER" id="PTHR11469:SF1">
    <property type="entry name" value="GLUCOSE-6-PHOSPHATE ISOMERASE"/>
    <property type="match status" value="1"/>
</dbReference>
<keyword evidence="3 4" id="KW-0413">Isomerase</keyword>
<comment type="pathway">
    <text evidence="4">Carbohydrate degradation; glycolysis; D-glyceraldehyde 3-phosphate and glycerone phosphate from D-glucose: step 2/4.</text>
</comment>
<keyword evidence="2 4" id="KW-0324">Glycolysis</keyword>